<reference evidence="2 3" key="1">
    <citation type="submission" date="2022-06" db="EMBL/GenBank/DDBJ databases">
        <title>Thiomicrohabdus sp. nov, an obligately chemolithoautotrophic, sulfur-oxidizing bacterium isolated from beach of Guanyin Mountain. Amoy.</title>
        <authorList>
            <person name="Zhu H."/>
        </authorList>
    </citation>
    <scope>NUCLEOTIDE SEQUENCE [LARGE SCALE GENOMIC DNA]</scope>
    <source>
        <strain evidence="2 3">XGS-01</strain>
    </source>
</reference>
<proteinExistence type="predicted"/>
<name>A0ABY8CH93_9GAMM</name>
<dbReference type="Proteomes" id="UP001222275">
    <property type="component" value="Chromosome"/>
</dbReference>
<evidence type="ECO:0000313" key="3">
    <source>
        <dbReference type="Proteomes" id="UP001222275"/>
    </source>
</evidence>
<keyword evidence="1" id="KW-0472">Membrane</keyword>
<evidence type="ECO:0000313" key="2">
    <source>
        <dbReference type="EMBL" id="WEJ63528.1"/>
    </source>
</evidence>
<feature type="transmembrane region" description="Helical" evidence="1">
    <location>
        <begin position="12"/>
        <end position="30"/>
    </location>
</feature>
<sequence>MYFFDRAFRSFFIGGSLFAVLSMFVWWMNYPQALSGLSGMNPMYWHAHEMVFGYALATITGFLLTAVMNWTGLNSASGKWLAGLFMLWLSARIGYLINLPLECIAVLDIGFTLGLFLHFFIPVYKSQQWKQIGLAVKFLLLVLANVVYYAGAFGVLAEGILWGVISGLFLVLAINLTMMRRLIPFFTEKALGLPEKDNSKWVDRIAIGGFFGLMIAALLAPTHWITAVIAFPLAVTHAIRWQKWYHPKIWKIVLLWPLYVSYGFMIIGMVLYGFVGLKVIGESLAIHTLAAGGIGLLCSAIMARISLGHTNRNVFEPPRAVVVVFIILALTAIVRVFLPIIDPLHYVLWMQLSQWGWIVGFTIMSIIYWPILTKPSQPKDTGIRL</sequence>
<feature type="transmembrane region" description="Helical" evidence="1">
    <location>
        <begin position="319"/>
        <end position="340"/>
    </location>
</feature>
<dbReference type="EMBL" id="CP102381">
    <property type="protein sequence ID" value="WEJ63528.1"/>
    <property type="molecule type" value="Genomic_DNA"/>
</dbReference>
<dbReference type="RefSeq" id="WP_275595785.1">
    <property type="nucleotide sequence ID" value="NZ_CP102381.1"/>
</dbReference>
<feature type="transmembrane region" description="Helical" evidence="1">
    <location>
        <begin position="160"/>
        <end position="180"/>
    </location>
</feature>
<feature type="transmembrane region" description="Helical" evidence="1">
    <location>
        <begin position="253"/>
        <end position="272"/>
    </location>
</feature>
<feature type="transmembrane region" description="Helical" evidence="1">
    <location>
        <begin position="104"/>
        <end position="124"/>
    </location>
</feature>
<dbReference type="Pfam" id="PF05940">
    <property type="entry name" value="NnrS"/>
    <property type="match status" value="1"/>
</dbReference>
<evidence type="ECO:0000256" key="1">
    <source>
        <dbReference type="SAM" id="Phobius"/>
    </source>
</evidence>
<accession>A0ABY8CH93</accession>
<feature type="transmembrane region" description="Helical" evidence="1">
    <location>
        <begin position="50"/>
        <end position="68"/>
    </location>
</feature>
<keyword evidence="1" id="KW-0812">Transmembrane</keyword>
<feature type="transmembrane region" description="Helical" evidence="1">
    <location>
        <begin position="136"/>
        <end position="154"/>
    </location>
</feature>
<gene>
    <name evidence="2" type="ORF">NR989_04555</name>
</gene>
<protein>
    <submittedName>
        <fullName evidence="2">NnrS family protein</fullName>
    </submittedName>
</protein>
<feature type="transmembrane region" description="Helical" evidence="1">
    <location>
        <begin position="352"/>
        <end position="371"/>
    </location>
</feature>
<keyword evidence="3" id="KW-1185">Reference proteome</keyword>
<feature type="transmembrane region" description="Helical" evidence="1">
    <location>
        <begin position="284"/>
        <end position="307"/>
    </location>
</feature>
<organism evidence="2 3">
    <name type="scientific">Thiomicrorhabdus lithotrophica</name>
    <dbReference type="NCBI Taxonomy" id="2949997"/>
    <lineage>
        <taxon>Bacteria</taxon>
        <taxon>Pseudomonadati</taxon>
        <taxon>Pseudomonadota</taxon>
        <taxon>Gammaproteobacteria</taxon>
        <taxon>Thiotrichales</taxon>
        <taxon>Piscirickettsiaceae</taxon>
        <taxon>Thiomicrorhabdus</taxon>
    </lineage>
</organism>
<keyword evidence="1" id="KW-1133">Transmembrane helix</keyword>
<dbReference type="InterPro" id="IPR010266">
    <property type="entry name" value="NnrS"/>
</dbReference>